<dbReference type="EMBL" id="KV425883">
    <property type="protein sequence ID" value="KZW03448.1"/>
    <property type="molecule type" value="Genomic_DNA"/>
</dbReference>
<sequence>MTSTSRRTCRRAWVSWAMVSILLCPRLLSRNTHASSSDLLDEQHARQVVLVVDRARPYSRAQHVHHARDDLRPSRAAFPHNASRSTRLQRQGRLPGCRAPAAQGQVCAQRDIPAQCVKINKIRNVRILTVLASETCSASRVERALHASRGSLPSRTRTTRSLASALKSRFLGVRSRAHRPPRWTDCAP</sequence>
<gene>
    <name evidence="3" type="ORF">EXIGLDRAFT_151816</name>
</gene>
<organism evidence="3 4">
    <name type="scientific">Exidia glandulosa HHB12029</name>
    <dbReference type="NCBI Taxonomy" id="1314781"/>
    <lineage>
        <taxon>Eukaryota</taxon>
        <taxon>Fungi</taxon>
        <taxon>Dikarya</taxon>
        <taxon>Basidiomycota</taxon>
        <taxon>Agaricomycotina</taxon>
        <taxon>Agaricomycetes</taxon>
        <taxon>Auriculariales</taxon>
        <taxon>Exidiaceae</taxon>
        <taxon>Exidia</taxon>
    </lineage>
</organism>
<protein>
    <recommendedName>
        <fullName evidence="5">Secreted protein</fullName>
    </recommendedName>
</protein>
<proteinExistence type="predicted"/>
<feature type="signal peptide" evidence="2">
    <location>
        <begin position="1"/>
        <end position="29"/>
    </location>
</feature>
<evidence type="ECO:0000313" key="4">
    <source>
        <dbReference type="Proteomes" id="UP000077266"/>
    </source>
</evidence>
<name>A0A165QDJ1_EXIGL</name>
<feature type="region of interest" description="Disordered" evidence="1">
    <location>
        <begin position="63"/>
        <end position="94"/>
    </location>
</feature>
<reference evidence="3 4" key="1">
    <citation type="journal article" date="2016" name="Mol. Biol. Evol.">
        <title>Comparative Genomics of Early-Diverging Mushroom-Forming Fungi Provides Insights into the Origins of Lignocellulose Decay Capabilities.</title>
        <authorList>
            <person name="Nagy L.G."/>
            <person name="Riley R."/>
            <person name="Tritt A."/>
            <person name="Adam C."/>
            <person name="Daum C."/>
            <person name="Floudas D."/>
            <person name="Sun H."/>
            <person name="Yadav J.S."/>
            <person name="Pangilinan J."/>
            <person name="Larsson K.H."/>
            <person name="Matsuura K."/>
            <person name="Barry K."/>
            <person name="Labutti K."/>
            <person name="Kuo R."/>
            <person name="Ohm R.A."/>
            <person name="Bhattacharya S.S."/>
            <person name="Shirouzu T."/>
            <person name="Yoshinaga Y."/>
            <person name="Martin F.M."/>
            <person name="Grigoriev I.V."/>
            <person name="Hibbett D.S."/>
        </authorList>
    </citation>
    <scope>NUCLEOTIDE SEQUENCE [LARGE SCALE GENOMIC DNA]</scope>
    <source>
        <strain evidence="3 4">HHB12029</strain>
    </source>
</reference>
<dbReference type="AlphaFoldDB" id="A0A165QDJ1"/>
<feature type="chain" id="PRO_5007864860" description="Secreted protein" evidence="2">
    <location>
        <begin position="30"/>
        <end position="188"/>
    </location>
</feature>
<evidence type="ECO:0000313" key="3">
    <source>
        <dbReference type="EMBL" id="KZW03448.1"/>
    </source>
</evidence>
<evidence type="ECO:0000256" key="1">
    <source>
        <dbReference type="SAM" id="MobiDB-lite"/>
    </source>
</evidence>
<evidence type="ECO:0008006" key="5">
    <source>
        <dbReference type="Google" id="ProtNLM"/>
    </source>
</evidence>
<accession>A0A165QDJ1</accession>
<keyword evidence="2" id="KW-0732">Signal</keyword>
<dbReference type="InParanoid" id="A0A165QDJ1"/>
<keyword evidence="4" id="KW-1185">Reference proteome</keyword>
<dbReference type="Proteomes" id="UP000077266">
    <property type="component" value="Unassembled WGS sequence"/>
</dbReference>
<evidence type="ECO:0000256" key="2">
    <source>
        <dbReference type="SAM" id="SignalP"/>
    </source>
</evidence>